<feature type="region of interest" description="Disordered" evidence="1">
    <location>
        <begin position="47"/>
        <end position="82"/>
    </location>
</feature>
<evidence type="ECO:0000313" key="3">
    <source>
        <dbReference type="EMBL" id="KAK0659617.1"/>
    </source>
</evidence>
<protein>
    <submittedName>
        <fullName evidence="3">Uncharacterized protein</fullName>
    </submittedName>
</protein>
<comment type="caution">
    <text evidence="3">The sequence shown here is derived from an EMBL/GenBank/DDBJ whole genome shotgun (WGS) entry which is preliminary data.</text>
</comment>
<evidence type="ECO:0000256" key="2">
    <source>
        <dbReference type="SAM" id="SignalP"/>
    </source>
</evidence>
<feature type="region of interest" description="Disordered" evidence="1">
    <location>
        <begin position="197"/>
        <end position="229"/>
    </location>
</feature>
<name>A0AA40D2N6_9PEZI</name>
<keyword evidence="2" id="KW-0732">Signal</keyword>
<feature type="chain" id="PRO_5041255184" evidence="2">
    <location>
        <begin position="23"/>
        <end position="258"/>
    </location>
</feature>
<reference evidence="3" key="1">
    <citation type="submission" date="2023-06" db="EMBL/GenBank/DDBJ databases">
        <title>Multi-omics analyses reveal the molecular pathogenesis toolkit of Lasiodiplodia hormozganensis, a cross-kingdom pathogen.</title>
        <authorList>
            <person name="Felix C."/>
            <person name="Meneses R."/>
            <person name="Goncalves M.F.M."/>
            <person name="Tilleman L."/>
            <person name="Duarte A.S."/>
            <person name="Jorrin-Novo J.V."/>
            <person name="Van De Peer Y."/>
            <person name="Deforce D."/>
            <person name="Van Nieuwerburgh F."/>
            <person name="Esteves A.C."/>
            <person name="Alves A."/>
        </authorList>
    </citation>
    <scope>NUCLEOTIDE SEQUENCE</scope>
    <source>
        <strain evidence="3">CBS 339.90</strain>
    </source>
</reference>
<organism evidence="3 4">
    <name type="scientific">Lasiodiplodia hormozganensis</name>
    <dbReference type="NCBI Taxonomy" id="869390"/>
    <lineage>
        <taxon>Eukaryota</taxon>
        <taxon>Fungi</taxon>
        <taxon>Dikarya</taxon>
        <taxon>Ascomycota</taxon>
        <taxon>Pezizomycotina</taxon>
        <taxon>Dothideomycetes</taxon>
        <taxon>Dothideomycetes incertae sedis</taxon>
        <taxon>Botryosphaeriales</taxon>
        <taxon>Botryosphaeriaceae</taxon>
        <taxon>Lasiodiplodia</taxon>
    </lineage>
</organism>
<gene>
    <name evidence="3" type="ORF">DIS24_g3805</name>
</gene>
<evidence type="ECO:0000256" key="1">
    <source>
        <dbReference type="SAM" id="MobiDB-lite"/>
    </source>
</evidence>
<accession>A0AA40D2N6</accession>
<dbReference type="EMBL" id="JAUJDW010000013">
    <property type="protein sequence ID" value="KAK0659617.1"/>
    <property type="molecule type" value="Genomic_DNA"/>
</dbReference>
<keyword evidence="4" id="KW-1185">Reference proteome</keyword>
<evidence type="ECO:0000313" key="4">
    <source>
        <dbReference type="Proteomes" id="UP001175001"/>
    </source>
</evidence>
<feature type="compositionally biased region" description="Low complexity" evidence="1">
    <location>
        <begin position="47"/>
        <end position="62"/>
    </location>
</feature>
<sequence>MTMHSAPSMLFLVAAWALLASAQSTTTYSTSTSWALLDNTDLFPKHTSTASPSAAVTTTTANDADEDISTTTTPTTTTTGDGFQITPPIPCPGLYYTYGGVCCAGNQMLDCDYDELYDGQQEPSSCCPAGQFVWALPLSEEQITDAQSSGDYSGCPGNMRNGVCCSGGVIYRDDDAEVCSLGSVVWVAVTEESGEVVTSSVPPSSSVAATTTTTGGVRTATTNSQTGAAATGGASLGGSWAVDGRAWWGVVLMMGGAL</sequence>
<proteinExistence type="predicted"/>
<dbReference type="AlphaFoldDB" id="A0AA40D2N6"/>
<feature type="signal peptide" evidence="2">
    <location>
        <begin position="1"/>
        <end position="22"/>
    </location>
</feature>
<feature type="compositionally biased region" description="Low complexity" evidence="1">
    <location>
        <begin position="70"/>
        <end position="79"/>
    </location>
</feature>
<dbReference type="Proteomes" id="UP001175001">
    <property type="component" value="Unassembled WGS sequence"/>
</dbReference>